<dbReference type="EMBL" id="JACHJL010000001">
    <property type="protein sequence ID" value="MBB5933147.1"/>
    <property type="molecule type" value="Genomic_DNA"/>
</dbReference>
<feature type="compositionally biased region" description="Basic and acidic residues" evidence="2">
    <location>
        <begin position="113"/>
        <end position="123"/>
    </location>
</feature>
<dbReference type="InterPro" id="IPR029033">
    <property type="entry name" value="His_PPase_superfam"/>
</dbReference>
<sequence length="239" mass="25063">MAELLLVRHGETEWSRSGQHTSWTDLPLTERGVAQAQALRPLLAARTIGLVLVSPRERAKETARLVGLLDRAEVEPDLREWEYGGYEGITTPDIQRTRPHWSLWTDGAPAGDSPEHPGESPDEVGARADRVLARLAPLLDESNGPGSLAGESAGVGAVSGAGERRNGGAQGDVGDGPASGVAGDVVLVGHGHFLRVLAARRLGLPAAAGALFRLDTATVSRIGLEHGRPAVTGWNLPAS</sequence>
<dbReference type="InterPro" id="IPR050275">
    <property type="entry name" value="PGM_Phosphatase"/>
</dbReference>
<gene>
    <name evidence="3" type="ORF">FHS42_000165</name>
</gene>
<dbReference type="GO" id="GO:0070297">
    <property type="term" value="P:regulation of phosphorelay signal transduction system"/>
    <property type="evidence" value="ECO:0007669"/>
    <property type="project" value="TreeGrafter"/>
</dbReference>
<evidence type="ECO:0000256" key="1">
    <source>
        <dbReference type="PIRSR" id="PIRSR613078-2"/>
    </source>
</evidence>
<keyword evidence="3" id="KW-0413">Isomerase</keyword>
<evidence type="ECO:0000313" key="4">
    <source>
        <dbReference type="Proteomes" id="UP000588098"/>
    </source>
</evidence>
<proteinExistence type="predicted"/>
<keyword evidence="4" id="KW-1185">Reference proteome</keyword>
<feature type="compositionally biased region" description="Low complexity" evidence="2">
    <location>
        <begin position="149"/>
        <end position="161"/>
    </location>
</feature>
<comment type="caution">
    <text evidence="3">The sequence shown here is derived from an EMBL/GenBank/DDBJ whole genome shotgun (WGS) entry which is preliminary data.</text>
</comment>
<dbReference type="CDD" id="cd07067">
    <property type="entry name" value="HP_PGM_like"/>
    <property type="match status" value="1"/>
</dbReference>
<dbReference type="Proteomes" id="UP000588098">
    <property type="component" value="Unassembled WGS sequence"/>
</dbReference>
<evidence type="ECO:0000313" key="3">
    <source>
        <dbReference type="EMBL" id="MBB5933147.1"/>
    </source>
</evidence>
<dbReference type="PANTHER" id="PTHR48100">
    <property type="entry name" value="BROAD-SPECIFICITY PHOSPHATASE YOR283W-RELATED"/>
    <property type="match status" value="1"/>
</dbReference>
<dbReference type="GO" id="GO:0004619">
    <property type="term" value="F:phosphoglycerate mutase activity"/>
    <property type="evidence" value="ECO:0007669"/>
    <property type="project" value="UniProtKB-EC"/>
</dbReference>
<dbReference type="PANTHER" id="PTHR48100:SF15">
    <property type="entry name" value="SEDOHEPTULOSE 1,7-BISPHOSPHATASE"/>
    <property type="match status" value="1"/>
</dbReference>
<dbReference type="GO" id="GO:0101006">
    <property type="term" value="F:protein histidine phosphatase activity"/>
    <property type="evidence" value="ECO:0007669"/>
    <property type="project" value="TreeGrafter"/>
</dbReference>
<organism evidence="3 4">
    <name type="scientific">Streptomyces zagrosensis</name>
    <dbReference type="NCBI Taxonomy" id="1042984"/>
    <lineage>
        <taxon>Bacteria</taxon>
        <taxon>Bacillati</taxon>
        <taxon>Actinomycetota</taxon>
        <taxon>Actinomycetes</taxon>
        <taxon>Kitasatosporales</taxon>
        <taxon>Streptomycetaceae</taxon>
        <taxon>Streptomyces</taxon>
    </lineage>
</organism>
<dbReference type="Gene3D" id="3.40.50.1240">
    <property type="entry name" value="Phosphoglycerate mutase-like"/>
    <property type="match status" value="1"/>
</dbReference>
<dbReference type="Pfam" id="PF00300">
    <property type="entry name" value="His_Phos_1"/>
    <property type="match status" value="2"/>
</dbReference>
<dbReference type="EC" id="5.4.2.12" evidence="3"/>
<dbReference type="SMART" id="SM00855">
    <property type="entry name" value="PGAM"/>
    <property type="match status" value="1"/>
</dbReference>
<protein>
    <submittedName>
        <fullName evidence="3">Putative phosphoglycerate mutase</fullName>
        <ecNumber evidence="3">5.4.2.12</ecNumber>
    </submittedName>
</protein>
<evidence type="ECO:0000256" key="2">
    <source>
        <dbReference type="SAM" id="MobiDB-lite"/>
    </source>
</evidence>
<feature type="region of interest" description="Disordered" evidence="2">
    <location>
        <begin position="142"/>
        <end position="176"/>
    </location>
</feature>
<dbReference type="RefSeq" id="WP_184568522.1">
    <property type="nucleotide sequence ID" value="NZ_JACHJL010000001.1"/>
</dbReference>
<dbReference type="InterPro" id="IPR013078">
    <property type="entry name" value="His_Pase_superF_clade-1"/>
</dbReference>
<dbReference type="SUPFAM" id="SSF53254">
    <property type="entry name" value="Phosphoglycerate mutase-like"/>
    <property type="match status" value="1"/>
</dbReference>
<name>A0A7W9Q5F6_9ACTN</name>
<feature type="binding site" evidence="1">
    <location>
        <position position="58"/>
    </location>
    <ligand>
        <name>substrate</name>
    </ligand>
</feature>
<feature type="region of interest" description="Disordered" evidence="2">
    <location>
        <begin position="104"/>
        <end position="123"/>
    </location>
</feature>
<accession>A0A7W9Q5F6</accession>
<reference evidence="3 4" key="1">
    <citation type="submission" date="2020-08" db="EMBL/GenBank/DDBJ databases">
        <title>Genomic Encyclopedia of Type Strains, Phase III (KMG-III): the genomes of soil and plant-associated and newly described type strains.</title>
        <authorList>
            <person name="Whitman W."/>
        </authorList>
    </citation>
    <scope>NUCLEOTIDE SEQUENCE [LARGE SCALE GENOMIC DNA]</scope>
    <source>
        <strain evidence="3 4">CECT 8305</strain>
    </source>
</reference>
<dbReference type="AlphaFoldDB" id="A0A7W9Q5F6"/>